<feature type="compositionally biased region" description="Basic and acidic residues" evidence="1">
    <location>
        <begin position="41"/>
        <end position="76"/>
    </location>
</feature>
<comment type="caution">
    <text evidence="2">The sequence shown here is derived from an EMBL/GenBank/DDBJ whole genome shotgun (WGS) entry which is preliminary data.</text>
</comment>
<reference evidence="2 3" key="1">
    <citation type="submission" date="2019-03" db="EMBL/GenBank/DDBJ databases">
        <title>Single cell metagenomics reveals metabolic interactions within the superorganism composed of flagellate Streblomastix strix and complex community of Bacteroidetes bacteria on its surface.</title>
        <authorList>
            <person name="Treitli S.C."/>
            <person name="Kolisko M."/>
            <person name="Husnik F."/>
            <person name="Keeling P."/>
            <person name="Hampl V."/>
        </authorList>
    </citation>
    <scope>NUCLEOTIDE SEQUENCE [LARGE SCALE GENOMIC DNA]</scope>
    <source>
        <strain evidence="2">ST1C</strain>
    </source>
</reference>
<protein>
    <submittedName>
        <fullName evidence="2">Uncharacterized protein</fullName>
    </submittedName>
</protein>
<organism evidence="2 3">
    <name type="scientific">Streblomastix strix</name>
    <dbReference type="NCBI Taxonomy" id="222440"/>
    <lineage>
        <taxon>Eukaryota</taxon>
        <taxon>Metamonada</taxon>
        <taxon>Preaxostyla</taxon>
        <taxon>Oxymonadida</taxon>
        <taxon>Streblomastigidae</taxon>
        <taxon>Streblomastix</taxon>
    </lineage>
</organism>
<gene>
    <name evidence="2" type="ORF">EZS28_017878</name>
</gene>
<evidence type="ECO:0000313" key="2">
    <source>
        <dbReference type="EMBL" id="KAA6386596.1"/>
    </source>
</evidence>
<dbReference type="EMBL" id="SNRW01004732">
    <property type="protein sequence ID" value="KAA6386596.1"/>
    <property type="molecule type" value="Genomic_DNA"/>
</dbReference>
<feature type="region of interest" description="Disordered" evidence="1">
    <location>
        <begin position="32"/>
        <end position="111"/>
    </location>
</feature>
<dbReference type="Proteomes" id="UP000324800">
    <property type="component" value="Unassembled WGS sequence"/>
</dbReference>
<evidence type="ECO:0000256" key="1">
    <source>
        <dbReference type="SAM" id="MobiDB-lite"/>
    </source>
</evidence>
<evidence type="ECO:0000313" key="3">
    <source>
        <dbReference type="Proteomes" id="UP000324800"/>
    </source>
</evidence>
<accession>A0A5J4VWP6</accession>
<sequence>MKRCRASDLAGTLQPKRISFEISLLNREEVRTDEDGYSGRGRKDQRNDIQREREWNGRKDQQIYKNMEIDREKETSGKQGNNTIQKDNRRERRLSGYVEGRNGRKNSNIYLTGPSGKVEPCILNNEIQWKMEKDSGCEQVEQGNRKIIPQDACTRGSLTSNQRNGPRNFSPSQIYISPHRSIFKLYTIPCIQLQQQQLRMKSYALRNQTKYDLLCGSN</sequence>
<proteinExistence type="predicted"/>
<dbReference type="AlphaFoldDB" id="A0A5J4VWP6"/>
<name>A0A5J4VWP6_9EUKA</name>